<protein>
    <submittedName>
        <fullName evidence="1">Uncharacterized protein</fullName>
    </submittedName>
</protein>
<accession>A0A5J4TBW7</accession>
<gene>
    <name evidence="1" type="ORF">EZS28_048547</name>
</gene>
<dbReference type="AlphaFoldDB" id="A0A5J4TBW7"/>
<sequence length="95" mass="10526">MSIFSYITFQSSFPIGNGGIQKAYENDITSLTYNHLSVYEKDGILYKDFSASSRGKLSDLKPLTSNTFAPNRSFNLFTSVELAALRALQPLGFDS</sequence>
<proteinExistence type="predicted"/>
<reference evidence="1 2" key="1">
    <citation type="submission" date="2019-03" db="EMBL/GenBank/DDBJ databases">
        <title>Single cell metagenomics reveals metabolic interactions within the superorganism composed of flagellate Streblomastix strix and complex community of Bacteroidetes bacteria on its surface.</title>
        <authorList>
            <person name="Treitli S.C."/>
            <person name="Kolisko M."/>
            <person name="Husnik F."/>
            <person name="Keeling P."/>
            <person name="Hampl V."/>
        </authorList>
    </citation>
    <scope>NUCLEOTIDE SEQUENCE [LARGE SCALE GENOMIC DNA]</scope>
    <source>
        <strain evidence="1">ST1C</strain>
    </source>
</reference>
<evidence type="ECO:0000313" key="2">
    <source>
        <dbReference type="Proteomes" id="UP000324800"/>
    </source>
</evidence>
<dbReference type="EMBL" id="SNRW01033810">
    <property type="protein sequence ID" value="KAA6355926.1"/>
    <property type="molecule type" value="Genomic_DNA"/>
</dbReference>
<feature type="non-terminal residue" evidence="1">
    <location>
        <position position="95"/>
    </location>
</feature>
<dbReference type="Proteomes" id="UP000324800">
    <property type="component" value="Unassembled WGS sequence"/>
</dbReference>
<name>A0A5J4TBW7_9EUKA</name>
<organism evidence="1 2">
    <name type="scientific">Streblomastix strix</name>
    <dbReference type="NCBI Taxonomy" id="222440"/>
    <lineage>
        <taxon>Eukaryota</taxon>
        <taxon>Metamonada</taxon>
        <taxon>Preaxostyla</taxon>
        <taxon>Oxymonadida</taxon>
        <taxon>Streblomastigidae</taxon>
        <taxon>Streblomastix</taxon>
    </lineage>
</organism>
<comment type="caution">
    <text evidence="1">The sequence shown here is derived from an EMBL/GenBank/DDBJ whole genome shotgun (WGS) entry which is preliminary data.</text>
</comment>
<evidence type="ECO:0000313" key="1">
    <source>
        <dbReference type="EMBL" id="KAA6355926.1"/>
    </source>
</evidence>